<accession>A0A0H2YU81</accession>
<organism evidence="6 7">
    <name type="scientific">Clostridium perfringens (strain ATCC 13124 / DSM 756 / JCM 1290 / NCIMB 6125 / NCTC 8237 / Type A)</name>
    <dbReference type="NCBI Taxonomy" id="195103"/>
    <lineage>
        <taxon>Bacteria</taxon>
        <taxon>Bacillati</taxon>
        <taxon>Bacillota</taxon>
        <taxon>Clostridia</taxon>
        <taxon>Eubacteriales</taxon>
        <taxon>Clostridiaceae</taxon>
        <taxon>Clostridium</taxon>
    </lineage>
</organism>
<dbReference type="GO" id="GO:1902600">
    <property type="term" value="P:proton transmembrane transport"/>
    <property type="evidence" value="ECO:0007669"/>
    <property type="project" value="UniProtKB-KW"/>
</dbReference>
<dbReference type="EMBL" id="CP000246">
    <property type="protein sequence ID" value="ABG84633.1"/>
    <property type="molecule type" value="Genomic_DNA"/>
</dbReference>
<sequence>MAIEAIKEIKKVELQADEMIKKAHEQSKKIISDATIEADERYNSIIEEAKNVARGIVSNAEESGRKEAEVILSEGEKQCAEVSSLKGSKIDSAVNLVIERIVKTNGNS</sequence>
<dbReference type="HOGENOM" id="CLU_160668_0_0_9"/>
<evidence type="ECO:0000256" key="4">
    <source>
        <dbReference type="ARBA" id="ARBA00023310"/>
    </source>
</evidence>
<gene>
    <name evidence="6" type="ordered locus">CPF_1896</name>
</gene>
<keyword evidence="1" id="KW-0813">Transport</keyword>
<feature type="coiled-coil region" evidence="5">
    <location>
        <begin position="2"/>
        <end position="29"/>
    </location>
</feature>
<dbReference type="PaxDb" id="195103-CPF_1896"/>
<keyword evidence="7" id="KW-1185">Reference proteome</keyword>
<keyword evidence="2" id="KW-0375">Hydrogen ion transport</keyword>
<protein>
    <submittedName>
        <fullName evidence="6">ATP synthase homolog</fullName>
    </submittedName>
</protein>
<dbReference type="KEGG" id="cpf:CPF_1896"/>
<dbReference type="Gene3D" id="1.20.5.2950">
    <property type="match status" value="1"/>
</dbReference>
<evidence type="ECO:0000256" key="3">
    <source>
        <dbReference type="ARBA" id="ARBA00023065"/>
    </source>
</evidence>
<dbReference type="GO" id="GO:0006754">
    <property type="term" value="P:ATP biosynthetic process"/>
    <property type="evidence" value="ECO:0007669"/>
    <property type="project" value="UniProtKB-KW"/>
</dbReference>
<dbReference type="Proteomes" id="UP000001823">
    <property type="component" value="Chromosome"/>
</dbReference>
<dbReference type="NCBIfam" id="TIGR02926">
    <property type="entry name" value="AhaH"/>
    <property type="match status" value="1"/>
</dbReference>
<dbReference type="eggNOG" id="COG2811">
    <property type="taxonomic scope" value="Bacteria"/>
</dbReference>
<keyword evidence="3" id="KW-0406">Ion transport</keyword>
<reference evidence="6 7" key="1">
    <citation type="journal article" date="2006" name="Genome Res.">
        <title>Skewed genomic variability in strains of the toxigenic bacterial pathogen, Clostridium perfringens.</title>
        <authorList>
            <person name="Myers G.S."/>
            <person name="Rasko D.A."/>
            <person name="Cheung J.K."/>
            <person name="Ravel J."/>
            <person name="Seshadri R."/>
            <person name="Deboy R.T."/>
            <person name="Ren Q."/>
            <person name="Varga J."/>
            <person name="Awad M.M."/>
            <person name="Brinkac L.M."/>
            <person name="Daugherty S.C."/>
            <person name="Haft D.H."/>
            <person name="Dodson R.J."/>
            <person name="Madupu R."/>
            <person name="Nelson W.C."/>
            <person name="Rosovitz M.J."/>
            <person name="Sullivan S.A."/>
            <person name="Khouri H."/>
            <person name="Dimitrov G.I."/>
            <person name="Watkins K.L."/>
            <person name="Mulligan S."/>
            <person name="Benton J."/>
            <person name="Radune D."/>
            <person name="Fisher D.J."/>
            <person name="Atkins H.S."/>
            <person name="Hiscox T."/>
            <person name="Jost B.H."/>
            <person name="Billington S.J."/>
            <person name="Songer J.G."/>
            <person name="McClane B.A."/>
            <person name="Titball R.W."/>
            <person name="Rood J.I."/>
            <person name="Melville S.B."/>
            <person name="Paulsen I.T."/>
        </authorList>
    </citation>
    <scope>NUCLEOTIDE SEQUENCE [LARGE SCALE GENOMIC DNA]</scope>
    <source>
        <strain evidence="7">ATCC 13124 / DSM 756 / JCM 1290 / NCIMB 6125 / NCTC 8237 / S 107 / Type A</strain>
    </source>
</reference>
<evidence type="ECO:0000313" key="7">
    <source>
        <dbReference type="Proteomes" id="UP000001823"/>
    </source>
</evidence>
<dbReference type="SUPFAM" id="SSF81573">
    <property type="entry name" value="F1F0 ATP synthase subunit B, membrane domain"/>
    <property type="match status" value="1"/>
</dbReference>
<evidence type="ECO:0000313" key="6">
    <source>
        <dbReference type="EMBL" id="ABG84633.1"/>
    </source>
</evidence>
<dbReference type="AlphaFoldDB" id="A0A0H2YU81"/>
<name>A0A0H2YU81_CLOP1</name>
<dbReference type="InterPro" id="IPR014275">
    <property type="entry name" value="ATPase_A1A0-cplx_hsu"/>
</dbReference>
<dbReference type="RefSeq" id="WP_003456023.1">
    <property type="nucleotide sequence ID" value="NC_008261.1"/>
</dbReference>
<proteinExistence type="predicted"/>
<evidence type="ECO:0000256" key="2">
    <source>
        <dbReference type="ARBA" id="ARBA00022781"/>
    </source>
</evidence>
<keyword evidence="4" id="KW-0066">ATP synthesis</keyword>
<dbReference type="InterPro" id="IPR028987">
    <property type="entry name" value="ATP_synth_B-like_membr_sf"/>
</dbReference>
<evidence type="ECO:0000256" key="5">
    <source>
        <dbReference type="SAM" id="Coils"/>
    </source>
</evidence>
<keyword evidence="5" id="KW-0175">Coiled coil</keyword>
<evidence type="ECO:0000256" key="1">
    <source>
        <dbReference type="ARBA" id="ARBA00022448"/>
    </source>
</evidence>
<dbReference type="STRING" id="195103.CPF_1896"/>